<protein>
    <submittedName>
        <fullName evidence="2">6-phosphogluconate dehydrogenase</fullName>
    </submittedName>
</protein>
<dbReference type="Proteomes" id="UP000297703">
    <property type="component" value="Unassembled WGS sequence"/>
</dbReference>
<proteinExistence type="predicted"/>
<feature type="compositionally biased region" description="Low complexity" evidence="1">
    <location>
        <begin position="29"/>
        <end position="39"/>
    </location>
</feature>
<evidence type="ECO:0000313" key="3">
    <source>
        <dbReference type="Proteomes" id="UP000297703"/>
    </source>
</evidence>
<dbReference type="AlphaFoldDB" id="A0A4D9DDA1"/>
<feature type="compositionally biased region" description="Low complexity" evidence="1">
    <location>
        <begin position="80"/>
        <end position="96"/>
    </location>
</feature>
<name>A0A4D9DDA1_9SAUR</name>
<gene>
    <name evidence="2" type="ORF">DR999_PMT22822</name>
</gene>
<evidence type="ECO:0000256" key="1">
    <source>
        <dbReference type="SAM" id="MobiDB-lite"/>
    </source>
</evidence>
<keyword evidence="3" id="KW-1185">Reference proteome</keyword>
<feature type="region of interest" description="Disordered" evidence="1">
    <location>
        <begin position="72"/>
        <end position="115"/>
    </location>
</feature>
<accession>A0A4D9DDA1</accession>
<comment type="caution">
    <text evidence="2">The sequence shown here is derived from an EMBL/GenBank/DDBJ whole genome shotgun (WGS) entry which is preliminary data.</text>
</comment>
<dbReference type="EMBL" id="QXTE01004377">
    <property type="protein sequence ID" value="TFJ95575.1"/>
    <property type="molecule type" value="Genomic_DNA"/>
</dbReference>
<sequence>MVYECLQGAGPCSILESQQCGAGGDREGAAPGAEAGPGDSRPGSVGPPRGLLGGAGRGNRYGAPQLAWAQFPPCSPPLSPQRSWSSASSPSTCSPSCAGESWPVSAGGRGRGGGRHCRVALGRGNPPAPPCAQQHCSDQCPVPLGLSPLLVPQPTRVSPTRSHSAPSPL</sequence>
<feature type="region of interest" description="Disordered" evidence="1">
    <location>
        <begin position="17"/>
        <end position="59"/>
    </location>
</feature>
<reference evidence="2 3" key="2">
    <citation type="submission" date="2019-04" db="EMBL/GenBank/DDBJ databases">
        <title>The genome sequence of big-headed turtle.</title>
        <authorList>
            <person name="Gong S."/>
        </authorList>
    </citation>
    <scope>NUCLEOTIDE SEQUENCE [LARGE SCALE GENOMIC DNA]</scope>
    <source>
        <strain evidence="2">DO16091913</strain>
        <tissue evidence="2">Muscle</tissue>
    </source>
</reference>
<organism evidence="2 3">
    <name type="scientific">Platysternon megacephalum</name>
    <name type="common">big-headed turtle</name>
    <dbReference type="NCBI Taxonomy" id="55544"/>
    <lineage>
        <taxon>Eukaryota</taxon>
        <taxon>Metazoa</taxon>
        <taxon>Chordata</taxon>
        <taxon>Craniata</taxon>
        <taxon>Vertebrata</taxon>
        <taxon>Euteleostomi</taxon>
        <taxon>Archelosauria</taxon>
        <taxon>Testudinata</taxon>
        <taxon>Testudines</taxon>
        <taxon>Cryptodira</taxon>
        <taxon>Durocryptodira</taxon>
        <taxon>Testudinoidea</taxon>
        <taxon>Platysternidae</taxon>
        <taxon>Platysternon</taxon>
    </lineage>
</organism>
<evidence type="ECO:0000313" key="2">
    <source>
        <dbReference type="EMBL" id="TFJ95575.1"/>
    </source>
</evidence>
<reference evidence="2 3" key="1">
    <citation type="submission" date="2019-04" db="EMBL/GenBank/DDBJ databases">
        <title>Draft genome of the big-headed turtle Platysternon megacephalum.</title>
        <authorList>
            <person name="Gong S."/>
        </authorList>
    </citation>
    <scope>NUCLEOTIDE SEQUENCE [LARGE SCALE GENOMIC DNA]</scope>
    <source>
        <strain evidence="2">DO16091913</strain>
        <tissue evidence="2">Muscle</tissue>
    </source>
</reference>